<accession>A0ABR2IMV5</accession>
<evidence type="ECO:0000313" key="3">
    <source>
        <dbReference type="Proteomes" id="UP001470230"/>
    </source>
</evidence>
<keyword evidence="3" id="KW-1185">Reference proteome</keyword>
<protein>
    <submittedName>
        <fullName evidence="2">Uncharacterized protein</fullName>
    </submittedName>
</protein>
<gene>
    <name evidence="2" type="ORF">M9Y10_009275</name>
</gene>
<evidence type="ECO:0000313" key="2">
    <source>
        <dbReference type="EMBL" id="KAK8866315.1"/>
    </source>
</evidence>
<dbReference type="Proteomes" id="UP001470230">
    <property type="component" value="Unassembled WGS sequence"/>
</dbReference>
<feature type="compositionally biased region" description="Polar residues" evidence="1">
    <location>
        <begin position="80"/>
        <end position="98"/>
    </location>
</feature>
<evidence type="ECO:0000256" key="1">
    <source>
        <dbReference type="SAM" id="MobiDB-lite"/>
    </source>
</evidence>
<proteinExistence type="predicted"/>
<reference evidence="2 3" key="1">
    <citation type="submission" date="2024-04" db="EMBL/GenBank/DDBJ databases">
        <title>Tritrichomonas musculus Genome.</title>
        <authorList>
            <person name="Alves-Ferreira E."/>
            <person name="Grigg M."/>
            <person name="Lorenzi H."/>
            <person name="Galac M."/>
        </authorList>
    </citation>
    <scope>NUCLEOTIDE SEQUENCE [LARGE SCALE GENOMIC DNA]</scope>
    <source>
        <strain evidence="2 3">EAF2021</strain>
    </source>
</reference>
<organism evidence="2 3">
    <name type="scientific">Tritrichomonas musculus</name>
    <dbReference type="NCBI Taxonomy" id="1915356"/>
    <lineage>
        <taxon>Eukaryota</taxon>
        <taxon>Metamonada</taxon>
        <taxon>Parabasalia</taxon>
        <taxon>Tritrichomonadida</taxon>
        <taxon>Tritrichomonadidae</taxon>
        <taxon>Tritrichomonas</taxon>
    </lineage>
</organism>
<comment type="caution">
    <text evidence="2">The sequence shown here is derived from an EMBL/GenBank/DDBJ whole genome shotgun (WGS) entry which is preliminary data.</text>
</comment>
<sequence length="219" mass="25427">MTRIIRVNGHKGDIYYVQIFDNETFEDVANLLSKKYHRTFSDIRYQEKQYSNAQKISDISEFNNPDTIISLSASISQDVQTQSKQSQNNLNNDKSSSVWKDKDHDKNIENLLDKFQIQIGLTVPKNKIVDVLRNDFPAALGTDSDNKERIKAIEYLIKTENSNYATANINDYNKDDKKVLKKIMKDTDLSLCVVAYVYFGSYRDKKETTKRLKKFLSKQ</sequence>
<feature type="region of interest" description="Disordered" evidence="1">
    <location>
        <begin position="80"/>
        <end position="100"/>
    </location>
</feature>
<dbReference type="EMBL" id="JAPFFF010000015">
    <property type="protein sequence ID" value="KAK8866315.1"/>
    <property type="molecule type" value="Genomic_DNA"/>
</dbReference>
<name>A0ABR2IMV5_9EUKA</name>